<name>J3PKB2_GAET3</name>
<dbReference type="HOGENOM" id="CLU_1049999_0_0_1"/>
<feature type="compositionally biased region" description="Low complexity" evidence="1">
    <location>
        <begin position="202"/>
        <end position="222"/>
    </location>
</feature>
<reference evidence="4" key="4">
    <citation type="journal article" date="2015" name="G3 (Bethesda)">
        <title>Genome sequences of three phytopathogenic species of the Magnaporthaceae family of fungi.</title>
        <authorList>
            <person name="Okagaki L.H."/>
            <person name="Nunes C.C."/>
            <person name="Sailsbery J."/>
            <person name="Clay B."/>
            <person name="Brown D."/>
            <person name="John T."/>
            <person name="Oh Y."/>
            <person name="Young N."/>
            <person name="Fitzgerald M."/>
            <person name="Haas B.J."/>
            <person name="Zeng Q."/>
            <person name="Young S."/>
            <person name="Adiconis X."/>
            <person name="Fan L."/>
            <person name="Levin J.Z."/>
            <person name="Mitchell T.K."/>
            <person name="Okubara P.A."/>
            <person name="Farman M.L."/>
            <person name="Kohn L.M."/>
            <person name="Birren B."/>
            <person name="Ma L.-J."/>
            <person name="Dean R.A."/>
        </authorList>
    </citation>
    <scope>NUCLEOTIDE SEQUENCE</scope>
    <source>
        <strain evidence="4">R3-111a-1</strain>
    </source>
</reference>
<dbReference type="EMBL" id="GL385483">
    <property type="protein sequence ID" value="EJT68463.1"/>
    <property type="molecule type" value="Genomic_DNA"/>
</dbReference>
<organism evidence="3">
    <name type="scientific">Gaeumannomyces tritici (strain R3-111a-1)</name>
    <name type="common">Wheat and barley take-all root rot fungus</name>
    <name type="synonym">Gaeumannomyces graminis var. tritici</name>
    <dbReference type="NCBI Taxonomy" id="644352"/>
    <lineage>
        <taxon>Eukaryota</taxon>
        <taxon>Fungi</taxon>
        <taxon>Dikarya</taxon>
        <taxon>Ascomycota</taxon>
        <taxon>Pezizomycotina</taxon>
        <taxon>Sordariomycetes</taxon>
        <taxon>Sordariomycetidae</taxon>
        <taxon>Magnaporthales</taxon>
        <taxon>Magnaporthaceae</taxon>
        <taxon>Gaeumannomyces</taxon>
    </lineage>
</organism>
<evidence type="ECO:0000313" key="5">
    <source>
        <dbReference type="Proteomes" id="UP000006039"/>
    </source>
</evidence>
<feature type="signal peptide" evidence="2">
    <location>
        <begin position="1"/>
        <end position="18"/>
    </location>
</feature>
<evidence type="ECO:0000256" key="2">
    <source>
        <dbReference type="SAM" id="SignalP"/>
    </source>
</evidence>
<reference evidence="3" key="3">
    <citation type="submission" date="2010-09" db="EMBL/GenBank/DDBJ databases">
        <title>Annotation of Gaeumannomyces graminis var. tritici R3-111a-1.</title>
        <authorList>
            <consortium name="The Broad Institute Genome Sequencing Platform"/>
            <person name="Ma L.-J."/>
            <person name="Dead R."/>
            <person name="Young S.K."/>
            <person name="Zeng Q."/>
            <person name="Gargeya S."/>
            <person name="Fitzgerald M."/>
            <person name="Haas B."/>
            <person name="Abouelleil A."/>
            <person name="Alvarado L."/>
            <person name="Arachchi H.M."/>
            <person name="Berlin A."/>
            <person name="Brown A."/>
            <person name="Chapman S.B."/>
            <person name="Chen Z."/>
            <person name="Dunbar C."/>
            <person name="Freedman E."/>
            <person name="Gearin G."/>
            <person name="Gellesch M."/>
            <person name="Goldberg J."/>
            <person name="Griggs A."/>
            <person name="Gujja S."/>
            <person name="Heiman D."/>
            <person name="Howarth C."/>
            <person name="Larson L."/>
            <person name="Lui A."/>
            <person name="MacDonald P.J.P."/>
            <person name="Mehta T."/>
            <person name="Montmayeur A."/>
            <person name="Murphy C."/>
            <person name="Neiman D."/>
            <person name="Pearson M."/>
            <person name="Priest M."/>
            <person name="Roberts A."/>
            <person name="Saif S."/>
            <person name="Shea T."/>
            <person name="Shenoy N."/>
            <person name="Sisk P."/>
            <person name="Stolte C."/>
            <person name="Sykes S."/>
            <person name="Yandava C."/>
            <person name="Wortman J."/>
            <person name="Nusbaum C."/>
            <person name="Birren B."/>
        </authorList>
    </citation>
    <scope>NUCLEOTIDE SEQUENCE</scope>
    <source>
        <strain evidence="3">R3-111a-1</strain>
    </source>
</reference>
<protein>
    <recommendedName>
        <fullName evidence="6">GPI anchored protein</fullName>
    </recommendedName>
</protein>
<evidence type="ECO:0000313" key="3">
    <source>
        <dbReference type="EMBL" id="EJT68463.1"/>
    </source>
</evidence>
<reference evidence="5" key="1">
    <citation type="submission" date="2010-07" db="EMBL/GenBank/DDBJ databases">
        <title>The genome sequence of Gaeumannomyces graminis var. tritici strain R3-111a-1.</title>
        <authorList>
            <consortium name="The Broad Institute Genome Sequencing Platform"/>
            <person name="Ma L.-J."/>
            <person name="Dead R."/>
            <person name="Young S."/>
            <person name="Zeng Q."/>
            <person name="Koehrsen M."/>
            <person name="Alvarado L."/>
            <person name="Berlin A."/>
            <person name="Chapman S.B."/>
            <person name="Chen Z."/>
            <person name="Freedman E."/>
            <person name="Gellesch M."/>
            <person name="Goldberg J."/>
            <person name="Griggs A."/>
            <person name="Gujja S."/>
            <person name="Heilman E.R."/>
            <person name="Heiman D."/>
            <person name="Hepburn T."/>
            <person name="Howarth C."/>
            <person name="Jen D."/>
            <person name="Larson L."/>
            <person name="Mehta T."/>
            <person name="Neiman D."/>
            <person name="Pearson M."/>
            <person name="Roberts A."/>
            <person name="Saif S."/>
            <person name="Shea T."/>
            <person name="Shenoy N."/>
            <person name="Sisk P."/>
            <person name="Stolte C."/>
            <person name="Sykes S."/>
            <person name="Walk T."/>
            <person name="White J."/>
            <person name="Yandava C."/>
            <person name="Haas B."/>
            <person name="Nusbaum C."/>
            <person name="Birren B."/>
        </authorList>
    </citation>
    <scope>NUCLEOTIDE SEQUENCE [LARGE SCALE GENOMIC DNA]</scope>
    <source>
        <strain evidence="5">R3-111a-1</strain>
    </source>
</reference>
<reference evidence="3" key="2">
    <citation type="submission" date="2010-07" db="EMBL/GenBank/DDBJ databases">
        <authorList>
            <consortium name="The Broad Institute Genome Sequencing Platform"/>
            <consortium name="Broad Institute Genome Sequencing Center for Infectious Disease"/>
            <person name="Ma L.-J."/>
            <person name="Dead R."/>
            <person name="Young S."/>
            <person name="Zeng Q."/>
            <person name="Koehrsen M."/>
            <person name="Alvarado L."/>
            <person name="Berlin A."/>
            <person name="Chapman S.B."/>
            <person name="Chen Z."/>
            <person name="Freedman E."/>
            <person name="Gellesch M."/>
            <person name="Goldberg J."/>
            <person name="Griggs A."/>
            <person name="Gujja S."/>
            <person name="Heilman E.R."/>
            <person name="Heiman D."/>
            <person name="Hepburn T."/>
            <person name="Howarth C."/>
            <person name="Jen D."/>
            <person name="Larson L."/>
            <person name="Mehta T."/>
            <person name="Neiman D."/>
            <person name="Pearson M."/>
            <person name="Roberts A."/>
            <person name="Saif S."/>
            <person name="Shea T."/>
            <person name="Shenoy N."/>
            <person name="Sisk P."/>
            <person name="Stolte C."/>
            <person name="Sykes S."/>
            <person name="Walk T."/>
            <person name="White J."/>
            <person name="Yandava C."/>
            <person name="Haas B."/>
            <person name="Nusbaum C."/>
            <person name="Birren B."/>
        </authorList>
    </citation>
    <scope>NUCLEOTIDE SEQUENCE</scope>
    <source>
        <strain evidence="3">R3-111a-1</strain>
    </source>
</reference>
<dbReference type="eggNOG" id="ENOG502RMU7">
    <property type="taxonomic scope" value="Eukaryota"/>
</dbReference>
<gene>
    <name evidence="4" type="primary">20354420</name>
    <name evidence="3" type="ORF">GGTG_13962</name>
</gene>
<dbReference type="OrthoDB" id="10586363at2759"/>
<dbReference type="AlphaFoldDB" id="J3PKB2"/>
<evidence type="ECO:0000256" key="1">
    <source>
        <dbReference type="SAM" id="MobiDB-lite"/>
    </source>
</evidence>
<evidence type="ECO:0000313" key="4">
    <source>
        <dbReference type="EnsemblFungi" id="EJT68463"/>
    </source>
</evidence>
<reference evidence="4" key="5">
    <citation type="submission" date="2018-04" db="UniProtKB">
        <authorList>
            <consortium name="EnsemblFungi"/>
        </authorList>
    </citation>
    <scope>IDENTIFICATION</scope>
    <source>
        <strain evidence="4">R3-111a-1</strain>
    </source>
</reference>
<keyword evidence="2" id="KW-0732">Signal</keyword>
<keyword evidence="5" id="KW-1185">Reference proteome</keyword>
<proteinExistence type="predicted"/>
<sequence>MRSKIAILVSMLAASAASQSTTSTLQQTPTSANMTTTTINVWLYNLSPANVTFPVSASVVDGGSSSGAKNWTTYSLSCNTAEPLCRDLLNGLTYVTGTSSARWTSSGGDTALFAAHTAMLTTTHTISSSATAAPAGVETVMMGTTRNGSCGVMTGCVNEDAMIRVEKGVTERSTKSTSTSVTAISSIPLTVTASILTTASTKANATTSSDASRAPPTSTSSSTGGGIPGATGGVYVARVAAVAAMGGMWAL</sequence>
<dbReference type="EnsemblFungi" id="EJT68463">
    <property type="protein sequence ID" value="EJT68463"/>
    <property type="gene ID" value="GGTG_13962"/>
</dbReference>
<dbReference type="GeneID" id="20354420"/>
<evidence type="ECO:0008006" key="6">
    <source>
        <dbReference type="Google" id="ProtNLM"/>
    </source>
</evidence>
<dbReference type="VEuPathDB" id="FungiDB:GGTG_13962"/>
<dbReference type="RefSeq" id="XP_009230151.1">
    <property type="nucleotide sequence ID" value="XM_009231887.1"/>
</dbReference>
<accession>J3PKB2</accession>
<feature type="region of interest" description="Disordered" evidence="1">
    <location>
        <begin position="202"/>
        <end position="227"/>
    </location>
</feature>
<feature type="chain" id="PRO_5015095445" description="GPI anchored protein" evidence="2">
    <location>
        <begin position="19"/>
        <end position="251"/>
    </location>
</feature>
<dbReference type="Proteomes" id="UP000006039">
    <property type="component" value="Unassembled WGS sequence"/>
</dbReference>